<dbReference type="Proteomes" id="UP001141806">
    <property type="component" value="Unassembled WGS sequence"/>
</dbReference>
<name>A0A9Q0GPD3_9MAGN</name>
<protein>
    <submittedName>
        <fullName evidence="2">Uncharacterized protein</fullName>
    </submittedName>
</protein>
<feature type="region of interest" description="Disordered" evidence="1">
    <location>
        <begin position="1"/>
        <end position="23"/>
    </location>
</feature>
<feature type="region of interest" description="Disordered" evidence="1">
    <location>
        <begin position="53"/>
        <end position="82"/>
    </location>
</feature>
<reference evidence="2" key="1">
    <citation type="journal article" date="2023" name="Plant J.">
        <title>The genome of the king protea, Protea cynaroides.</title>
        <authorList>
            <person name="Chang J."/>
            <person name="Duong T.A."/>
            <person name="Schoeman C."/>
            <person name="Ma X."/>
            <person name="Roodt D."/>
            <person name="Barker N."/>
            <person name="Li Z."/>
            <person name="Van de Peer Y."/>
            <person name="Mizrachi E."/>
        </authorList>
    </citation>
    <scope>NUCLEOTIDE SEQUENCE</scope>
    <source>
        <tissue evidence="2">Young leaves</tissue>
    </source>
</reference>
<comment type="caution">
    <text evidence="2">The sequence shown here is derived from an EMBL/GenBank/DDBJ whole genome shotgun (WGS) entry which is preliminary data.</text>
</comment>
<evidence type="ECO:0000313" key="3">
    <source>
        <dbReference type="Proteomes" id="UP001141806"/>
    </source>
</evidence>
<gene>
    <name evidence="2" type="ORF">NE237_016297</name>
</gene>
<sequence>MHAPGNSFSNRHCGSRREDQGPPTMERDYVIRFLWAEGHGRPESVTTVQSDLKFDTKSGSRGAKRSRRIPITKPVTGPRSLNSGYSMRSGRVVYDQKIIWVFAIYSVQVSPVIGAPEPGIAQAEVVVSSVYRIDPTKPEAEGAADASQHVN</sequence>
<proteinExistence type="predicted"/>
<dbReference type="EMBL" id="JAMYWD010000695">
    <property type="protein sequence ID" value="KAJ4948013.1"/>
    <property type="molecule type" value="Genomic_DNA"/>
</dbReference>
<feature type="compositionally biased region" description="Polar residues" evidence="1">
    <location>
        <begin position="1"/>
        <end position="12"/>
    </location>
</feature>
<dbReference type="AlphaFoldDB" id="A0A9Q0GPD3"/>
<keyword evidence="3" id="KW-1185">Reference proteome</keyword>
<evidence type="ECO:0000256" key="1">
    <source>
        <dbReference type="SAM" id="MobiDB-lite"/>
    </source>
</evidence>
<evidence type="ECO:0000313" key="2">
    <source>
        <dbReference type="EMBL" id="KAJ4948013.1"/>
    </source>
</evidence>
<organism evidence="2 3">
    <name type="scientific">Protea cynaroides</name>
    <dbReference type="NCBI Taxonomy" id="273540"/>
    <lineage>
        <taxon>Eukaryota</taxon>
        <taxon>Viridiplantae</taxon>
        <taxon>Streptophyta</taxon>
        <taxon>Embryophyta</taxon>
        <taxon>Tracheophyta</taxon>
        <taxon>Spermatophyta</taxon>
        <taxon>Magnoliopsida</taxon>
        <taxon>Proteales</taxon>
        <taxon>Proteaceae</taxon>
        <taxon>Protea</taxon>
    </lineage>
</organism>
<accession>A0A9Q0GPD3</accession>